<keyword evidence="1 2" id="KW-0597">Phosphoprotein</keyword>
<comment type="caution">
    <text evidence="6">The sequence shown here is derived from an EMBL/GenBank/DDBJ whole genome shotgun (WGS) entry which is preliminary data.</text>
</comment>
<dbReference type="Gene3D" id="3.30.450.40">
    <property type="match status" value="1"/>
</dbReference>
<organism evidence="6 7">
    <name type="scientific">Aureobasidium pullulans</name>
    <name type="common">Black yeast</name>
    <name type="synonym">Pullularia pullulans</name>
    <dbReference type="NCBI Taxonomy" id="5580"/>
    <lineage>
        <taxon>Eukaryota</taxon>
        <taxon>Fungi</taxon>
        <taxon>Dikarya</taxon>
        <taxon>Ascomycota</taxon>
        <taxon>Pezizomycotina</taxon>
        <taxon>Dothideomycetes</taxon>
        <taxon>Dothideomycetidae</taxon>
        <taxon>Dothideales</taxon>
        <taxon>Saccotheciaceae</taxon>
        <taxon>Aureobasidium</taxon>
    </lineage>
</organism>
<accession>A0A4S8SSF6</accession>
<feature type="region of interest" description="Disordered" evidence="3">
    <location>
        <begin position="305"/>
        <end position="346"/>
    </location>
</feature>
<feature type="compositionally biased region" description="Polar residues" evidence="3">
    <location>
        <begin position="390"/>
        <end position="410"/>
    </location>
</feature>
<dbReference type="Gene3D" id="3.40.50.2300">
    <property type="match status" value="1"/>
</dbReference>
<dbReference type="Gene3D" id="3.30.565.10">
    <property type="entry name" value="Histidine kinase-like ATPase, C-terminal domain"/>
    <property type="match status" value="1"/>
</dbReference>
<dbReference type="PANTHER" id="PTHR43719:SF11">
    <property type="entry name" value="HISTIDINE KINASE_RESPONSE REGULATOR, PUTATIVE-RELATED"/>
    <property type="match status" value="1"/>
</dbReference>
<dbReference type="CDD" id="cd17546">
    <property type="entry name" value="REC_hyHK_CKI1_RcsC-like"/>
    <property type="match status" value="1"/>
</dbReference>
<dbReference type="AlphaFoldDB" id="A0A4S8SSF6"/>
<dbReference type="SUPFAM" id="SSF47384">
    <property type="entry name" value="Homodimeric domain of signal transducing histidine kinase"/>
    <property type="match status" value="1"/>
</dbReference>
<dbReference type="InterPro" id="IPR001789">
    <property type="entry name" value="Sig_transdc_resp-reg_receiver"/>
</dbReference>
<reference evidence="6 7" key="1">
    <citation type="submission" date="2018-10" db="EMBL/GenBank/DDBJ databases">
        <title>Fifty Aureobasidium pullulans genomes reveal a recombining polyextremotolerant generalist.</title>
        <authorList>
            <person name="Gostincar C."/>
            <person name="Turk M."/>
            <person name="Zajc J."/>
            <person name="Gunde-Cimerman N."/>
        </authorList>
    </citation>
    <scope>NUCLEOTIDE SEQUENCE [LARGE SCALE GENOMIC DNA]</scope>
    <source>
        <strain evidence="6 7">EXF-11900</strain>
    </source>
</reference>
<proteinExistence type="predicted"/>
<protein>
    <submittedName>
        <fullName evidence="6">Uncharacterized protein</fullName>
    </submittedName>
</protein>
<feature type="domain" description="Response regulatory" evidence="5">
    <location>
        <begin position="1064"/>
        <end position="1185"/>
    </location>
</feature>
<dbReference type="InterPro" id="IPR036890">
    <property type="entry name" value="HATPase_C_sf"/>
</dbReference>
<dbReference type="EMBL" id="QZAF01000079">
    <property type="protein sequence ID" value="THV73831.1"/>
    <property type="molecule type" value="Genomic_DNA"/>
</dbReference>
<gene>
    <name evidence="6" type="ORF">D6D28_02973</name>
</gene>
<feature type="modified residue" description="4-aspartylphosphate" evidence="2">
    <location>
        <position position="1115"/>
    </location>
</feature>
<evidence type="ECO:0000256" key="1">
    <source>
        <dbReference type="ARBA" id="ARBA00022553"/>
    </source>
</evidence>
<feature type="region of interest" description="Disordered" evidence="3">
    <location>
        <begin position="1013"/>
        <end position="1057"/>
    </location>
</feature>
<feature type="compositionally biased region" description="Polar residues" evidence="3">
    <location>
        <begin position="1031"/>
        <end position="1045"/>
    </location>
</feature>
<feature type="domain" description="Histidine kinase" evidence="4">
    <location>
        <begin position="589"/>
        <end position="850"/>
    </location>
</feature>
<dbReference type="PROSITE" id="PS50110">
    <property type="entry name" value="RESPONSE_REGULATORY"/>
    <property type="match status" value="1"/>
</dbReference>
<dbReference type="InterPro" id="IPR005467">
    <property type="entry name" value="His_kinase_dom"/>
</dbReference>
<dbReference type="FunFam" id="1.10.287.130:FF:000023">
    <property type="entry name" value="Sensor histidine kinase/response regulator, putative"/>
    <property type="match status" value="1"/>
</dbReference>
<dbReference type="SUPFAM" id="SSF55874">
    <property type="entry name" value="ATPase domain of HSP90 chaperone/DNA topoisomerase II/histidine kinase"/>
    <property type="match status" value="1"/>
</dbReference>
<dbReference type="SUPFAM" id="SSF55781">
    <property type="entry name" value="GAF domain-like"/>
    <property type="match status" value="1"/>
</dbReference>
<feature type="region of interest" description="Disordered" evidence="3">
    <location>
        <begin position="1173"/>
        <end position="1269"/>
    </location>
</feature>
<dbReference type="Gene3D" id="1.10.287.130">
    <property type="match status" value="1"/>
</dbReference>
<dbReference type="InterPro" id="IPR003594">
    <property type="entry name" value="HATPase_dom"/>
</dbReference>
<feature type="region of interest" description="Disordered" evidence="3">
    <location>
        <begin position="384"/>
        <end position="425"/>
    </location>
</feature>
<dbReference type="PRINTS" id="PR00344">
    <property type="entry name" value="BCTRLSENSOR"/>
</dbReference>
<evidence type="ECO:0000256" key="2">
    <source>
        <dbReference type="PROSITE-ProRule" id="PRU00169"/>
    </source>
</evidence>
<feature type="region of interest" description="Disordered" evidence="3">
    <location>
        <begin position="476"/>
        <end position="504"/>
    </location>
</feature>
<feature type="compositionally biased region" description="Basic and acidic residues" evidence="3">
    <location>
        <begin position="1186"/>
        <end position="1197"/>
    </location>
</feature>
<evidence type="ECO:0000259" key="5">
    <source>
        <dbReference type="PROSITE" id="PS50110"/>
    </source>
</evidence>
<dbReference type="GO" id="GO:0000155">
    <property type="term" value="F:phosphorelay sensor kinase activity"/>
    <property type="evidence" value="ECO:0007669"/>
    <property type="project" value="InterPro"/>
</dbReference>
<evidence type="ECO:0000259" key="4">
    <source>
        <dbReference type="PROSITE" id="PS50109"/>
    </source>
</evidence>
<dbReference type="InterPro" id="IPR004358">
    <property type="entry name" value="Sig_transdc_His_kin-like_C"/>
</dbReference>
<dbReference type="SUPFAM" id="SSF52172">
    <property type="entry name" value="CheY-like"/>
    <property type="match status" value="1"/>
</dbReference>
<evidence type="ECO:0000313" key="7">
    <source>
        <dbReference type="Proteomes" id="UP000304951"/>
    </source>
</evidence>
<dbReference type="PROSITE" id="PS50109">
    <property type="entry name" value="HIS_KIN"/>
    <property type="match status" value="1"/>
</dbReference>
<dbReference type="SMART" id="SM00387">
    <property type="entry name" value="HATPase_c"/>
    <property type="match status" value="1"/>
</dbReference>
<dbReference type="Pfam" id="PF02518">
    <property type="entry name" value="HATPase_c"/>
    <property type="match status" value="1"/>
</dbReference>
<dbReference type="InterPro" id="IPR050956">
    <property type="entry name" value="2C_system_His_kinase"/>
</dbReference>
<dbReference type="InterPro" id="IPR029016">
    <property type="entry name" value="GAF-like_dom_sf"/>
</dbReference>
<sequence>MVDTYLKSLMAQPSHPSPSETSRAREVFKCLEAFETSIHPLQFSDNDGLKDRVPVGSDDTALAAFAQLGALRLKAQRCMITLISKDEEYILAESTRTLSLQSDLVHNSRDALWLGTTRFPREEGFTLAGLTQWSTTKEHRDVPEEDGYYYTDGISPHWYIVSDIRQNPELQKLMLVTAGPDLRFYASVPIRTSTGLVVGCYCILDDRPRFGISAEEMVFMEDIADTIMGHLEAKRTALQRQRGDRLIKGLALFSEGKDSLREWWLDTHSRKARGEGARRRRASIEEDKVQNERADEELGMTYRADDIPHGRQTPVFDGKPLEPSNQLVQAPKPSVKTGHLAPDKHEGFDLGREVNAAFARSSNLMREALSCEGVAFIDADFHRSKESTKNQESSSTEPESDTATASSGPESASPKHQPPVPPDAQCALLGFSTKVKSTVRGFDASAKHSSLPKAFIRSLVRRYPMGKVFNYHDGKALSSSSGTELSSDDISEGTKNNRSRKRRSREYVDAMTLADVFSTPRSIAFLPLWDSRRERWRSAVFVWNNFPGRFLDKAEDVTYLAAFSNSLMAELSRLDAIAADQAKATFISSVSHELRSPLHGVLAGVELLQESDLNNYQQEMTTTISMAGKTLLDTINNILDFTKINSFTDLERKDRKDKDATRNAGFKTADMGEVGVTSVVDLAVLTENVVDTTVTAKSFQSSKAQQDDEDELAPKTPKAVAVVLNIAKRSNWNLSISPGSWTRVITNLLGNSLKYTKVGTITVSLQYKKSEDANKALVSLTIEDSGQGIGSEYLRNHLYTPFMQENTHAVGTGLGLSIVKQIVKDFGGRINFESELGRGTKVVVTFHADFEEDVESEINVPKCPDGSALKLAFSKSIGKTDGDLVRDRTIKTSTSKTCKEWLDCKSDSVSVSDGADKFDVCILTETDYDQWQEKRRSTGNQPPMVVLGSISASSVVRQSAMKNAIFLNQPFGPRKMSRALAAALSSTKQTHVSSDNPVGVSASPSALEILTKPAVMSNNSDPPPTYAESKPSATVTSIPATPTTPEKNDAPRTADINEDPDIRKVLLVEDNSINMKLLVATMRKLKRPYTCAANGLEAVTSYASSPSEYALVLMDISMPVMDGFTATEMIRALEERNSWDRCTIMALTGVGDAEAKKRAFLAGVDDFMTKPVSMQKLTDRNKRKREASSETEKEKNAENNNEEGDYKEAEGEDAEEGIATKDFALSSNVEAENQARGIKRRRDDASDGYDDKEDQRLRSIVEQQATAGH</sequence>
<dbReference type="Proteomes" id="UP000304951">
    <property type="component" value="Unassembled WGS sequence"/>
</dbReference>
<dbReference type="Pfam" id="PF00072">
    <property type="entry name" value="Response_reg"/>
    <property type="match status" value="1"/>
</dbReference>
<evidence type="ECO:0000313" key="6">
    <source>
        <dbReference type="EMBL" id="THV73831.1"/>
    </source>
</evidence>
<dbReference type="CDD" id="cd00082">
    <property type="entry name" value="HisKA"/>
    <property type="match status" value="1"/>
</dbReference>
<name>A0A4S8SSF6_AURPU</name>
<evidence type="ECO:0000256" key="3">
    <source>
        <dbReference type="SAM" id="MobiDB-lite"/>
    </source>
</evidence>
<dbReference type="InterPro" id="IPR036097">
    <property type="entry name" value="HisK_dim/P_sf"/>
</dbReference>
<dbReference type="PANTHER" id="PTHR43719">
    <property type="entry name" value="TWO-COMPONENT HISTIDINE KINASE"/>
    <property type="match status" value="1"/>
</dbReference>
<dbReference type="Pfam" id="PF00512">
    <property type="entry name" value="HisKA"/>
    <property type="match status" value="1"/>
</dbReference>
<dbReference type="SMART" id="SM00388">
    <property type="entry name" value="HisKA"/>
    <property type="match status" value="1"/>
</dbReference>
<dbReference type="FunFam" id="3.30.450.40:FF:000083">
    <property type="entry name" value="Sensor histidine kinase/response regulator, putative (AFU_orthologue AFUA_4G00660)"/>
    <property type="match status" value="1"/>
</dbReference>
<dbReference type="InterPro" id="IPR003661">
    <property type="entry name" value="HisK_dim/P_dom"/>
</dbReference>
<dbReference type="InterPro" id="IPR011006">
    <property type="entry name" value="CheY-like_superfamily"/>
</dbReference>
<dbReference type="SMART" id="SM00448">
    <property type="entry name" value="REC"/>
    <property type="match status" value="1"/>
</dbReference>
<feature type="region of interest" description="Disordered" evidence="3">
    <location>
        <begin position="1"/>
        <end position="22"/>
    </location>
</feature>